<dbReference type="OMA" id="AHIIDFY"/>
<dbReference type="Pfam" id="PF00685">
    <property type="entry name" value="Sulfotransfer_1"/>
    <property type="match status" value="1"/>
</dbReference>
<dbReference type="PANTHER" id="PTHR11783">
    <property type="entry name" value="SULFOTRANSFERASE SULT"/>
    <property type="match status" value="1"/>
</dbReference>
<proteinExistence type="inferred from homology"/>
<evidence type="ECO:0000313" key="6">
    <source>
        <dbReference type="Proteomes" id="UP000009046"/>
    </source>
</evidence>
<dbReference type="VEuPathDB" id="VectorBase:PHUM604440"/>
<gene>
    <name evidence="5" type="primary">8237042</name>
    <name evidence="4" type="ORF">Phum_PHUM604440</name>
</gene>
<keyword evidence="6" id="KW-1185">Reference proteome</keyword>
<dbReference type="CTD" id="8237042"/>
<dbReference type="InParanoid" id="E0W3F7"/>
<dbReference type="Proteomes" id="UP000009046">
    <property type="component" value="Unassembled WGS sequence"/>
</dbReference>
<accession>E0W3F7</accession>
<evidence type="ECO:0000256" key="1">
    <source>
        <dbReference type="ARBA" id="ARBA00005771"/>
    </source>
</evidence>
<reference evidence="4" key="1">
    <citation type="submission" date="2007-04" db="EMBL/GenBank/DDBJ databases">
        <title>Annotation of Pediculus humanus corporis strain USDA.</title>
        <authorList>
            <person name="Kirkness E."/>
            <person name="Hannick L."/>
            <person name="Hass B."/>
            <person name="Bruggner R."/>
            <person name="Lawson D."/>
            <person name="Bidwell S."/>
            <person name="Joardar V."/>
            <person name="Caler E."/>
            <person name="Walenz B."/>
            <person name="Inman J."/>
            <person name="Schobel S."/>
            <person name="Galinsky K."/>
            <person name="Amedeo P."/>
            <person name="Strausberg R."/>
        </authorList>
    </citation>
    <scope>NUCLEOTIDE SEQUENCE</scope>
    <source>
        <strain evidence="4">USDA</strain>
    </source>
</reference>
<dbReference type="Gene3D" id="3.40.50.300">
    <property type="entry name" value="P-loop containing nucleotide triphosphate hydrolases"/>
    <property type="match status" value="1"/>
</dbReference>
<dbReference type="EnsemblMetazoa" id="PHUM604440-RA">
    <property type="protein sequence ID" value="PHUM604440-PA"/>
    <property type="gene ID" value="PHUM604440"/>
</dbReference>
<dbReference type="SUPFAM" id="SSF52540">
    <property type="entry name" value="P-loop containing nucleoside triphosphate hydrolases"/>
    <property type="match status" value="1"/>
</dbReference>
<reference evidence="4" key="2">
    <citation type="submission" date="2007-04" db="EMBL/GenBank/DDBJ databases">
        <title>The genome of the human body louse.</title>
        <authorList>
            <consortium name="The Human Body Louse Genome Consortium"/>
            <person name="Kirkness E."/>
            <person name="Walenz B."/>
            <person name="Hass B."/>
            <person name="Bruggner R."/>
            <person name="Strausberg R."/>
        </authorList>
    </citation>
    <scope>NUCLEOTIDE SEQUENCE</scope>
    <source>
        <strain evidence="4">USDA</strain>
    </source>
</reference>
<dbReference type="InterPro" id="IPR000863">
    <property type="entry name" value="Sulfotransferase_dom"/>
</dbReference>
<protein>
    <recommendedName>
        <fullName evidence="3">Sulfotransferase domain-containing protein</fullName>
    </recommendedName>
</protein>
<evidence type="ECO:0000313" key="4">
    <source>
        <dbReference type="EMBL" id="EEB20163.1"/>
    </source>
</evidence>
<dbReference type="KEGG" id="phu:Phum_PHUM604440"/>
<evidence type="ECO:0000256" key="2">
    <source>
        <dbReference type="ARBA" id="ARBA00022679"/>
    </source>
</evidence>
<dbReference type="EMBL" id="DS235882">
    <property type="protein sequence ID" value="EEB20163.1"/>
    <property type="molecule type" value="Genomic_DNA"/>
</dbReference>
<comment type="similarity">
    <text evidence="1">Belongs to the sulfotransferase 1 family.</text>
</comment>
<sequence>MVNFTDLNDELSEYMKEKCVPPGMPPAEMLVDGVALPKNFQKYYDRIYNMEVREDDVWVITFPKCGTTWSQEMIWLIHNDCDFKTAKSVFIYTRFPFLEFSAICREGDDEPDTVEQVITMTSPRFIKSHLPYHLLPKQLWTVKPKIIYVYRDPKDAAISYYHHFKMYNWYEGTLDKFLESFYKDKSVYSPFWEHVLDFWKLRNEPNILFNTFEEMKEDLRKVIEKTAKFLCKTVREDKMAELLEHLDFKSMKNNPMINVDDATPLQKKDPNASFFREGKTKGWKTSFTPEQTKKFNEWTKLKLKGTDFDYQF</sequence>
<evidence type="ECO:0000313" key="5">
    <source>
        <dbReference type="EnsemblMetazoa" id="PHUM604440-PA"/>
    </source>
</evidence>
<dbReference type="eggNOG" id="KOG1584">
    <property type="taxonomic scope" value="Eukaryota"/>
</dbReference>
<dbReference type="RefSeq" id="XP_002432901.1">
    <property type="nucleotide sequence ID" value="XM_002432856.1"/>
</dbReference>
<keyword evidence="2" id="KW-0808">Transferase</keyword>
<dbReference type="HOGENOM" id="CLU_027239_1_1_1"/>
<dbReference type="EMBL" id="AAZO01007393">
    <property type="status" value="NOT_ANNOTATED_CDS"/>
    <property type="molecule type" value="Genomic_DNA"/>
</dbReference>
<reference evidence="5" key="3">
    <citation type="submission" date="2020-05" db="UniProtKB">
        <authorList>
            <consortium name="EnsemblMetazoa"/>
        </authorList>
    </citation>
    <scope>IDENTIFICATION</scope>
    <source>
        <strain evidence="5">USDA</strain>
    </source>
</reference>
<feature type="domain" description="Sulfotransferase" evidence="3">
    <location>
        <begin position="55"/>
        <end position="306"/>
    </location>
</feature>
<dbReference type="GO" id="GO:0008146">
    <property type="term" value="F:sulfotransferase activity"/>
    <property type="evidence" value="ECO:0007669"/>
    <property type="project" value="InterPro"/>
</dbReference>
<dbReference type="FunCoup" id="E0W3F7">
    <property type="interactions" value="13"/>
</dbReference>
<dbReference type="GeneID" id="8237042"/>
<name>E0W3F7_PEDHC</name>
<evidence type="ECO:0000259" key="3">
    <source>
        <dbReference type="Pfam" id="PF00685"/>
    </source>
</evidence>
<dbReference type="OrthoDB" id="205623at2759"/>
<dbReference type="AlphaFoldDB" id="E0W3F7"/>
<organism>
    <name type="scientific">Pediculus humanus subsp. corporis</name>
    <name type="common">Body louse</name>
    <dbReference type="NCBI Taxonomy" id="121224"/>
    <lineage>
        <taxon>Eukaryota</taxon>
        <taxon>Metazoa</taxon>
        <taxon>Ecdysozoa</taxon>
        <taxon>Arthropoda</taxon>
        <taxon>Hexapoda</taxon>
        <taxon>Insecta</taxon>
        <taxon>Pterygota</taxon>
        <taxon>Neoptera</taxon>
        <taxon>Paraneoptera</taxon>
        <taxon>Psocodea</taxon>
        <taxon>Troctomorpha</taxon>
        <taxon>Phthiraptera</taxon>
        <taxon>Anoplura</taxon>
        <taxon>Pediculidae</taxon>
        <taxon>Pediculus</taxon>
    </lineage>
</organism>
<dbReference type="InterPro" id="IPR027417">
    <property type="entry name" value="P-loop_NTPase"/>
</dbReference>